<evidence type="ECO:0008006" key="4">
    <source>
        <dbReference type="Google" id="ProtNLM"/>
    </source>
</evidence>
<feature type="compositionally biased region" description="Low complexity" evidence="1">
    <location>
        <begin position="343"/>
        <end position="358"/>
    </location>
</feature>
<protein>
    <recommendedName>
        <fullName evidence="4">Abortive infection protein</fullName>
    </recommendedName>
</protein>
<dbReference type="InterPro" id="IPR017853">
    <property type="entry name" value="GH"/>
</dbReference>
<dbReference type="SUPFAM" id="SSF51445">
    <property type="entry name" value="(Trans)glycosidases"/>
    <property type="match status" value="1"/>
</dbReference>
<dbReference type="Proteomes" id="UP000075260">
    <property type="component" value="Unassembled WGS sequence"/>
</dbReference>
<evidence type="ECO:0000256" key="1">
    <source>
        <dbReference type="SAM" id="MobiDB-lite"/>
    </source>
</evidence>
<evidence type="ECO:0000313" key="2">
    <source>
        <dbReference type="EMBL" id="KYF66072.1"/>
    </source>
</evidence>
<reference evidence="2 3" key="1">
    <citation type="submission" date="2014-02" db="EMBL/GenBank/DDBJ databases">
        <title>The small core and large imbalanced accessory genome model reveals a collaborative survival strategy of Sorangium cellulosum strains in nature.</title>
        <authorList>
            <person name="Han K."/>
            <person name="Peng R."/>
            <person name="Blom J."/>
            <person name="Li Y.-Z."/>
        </authorList>
    </citation>
    <scope>NUCLEOTIDE SEQUENCE [LARGE SCALE GENOMIC DNA]</scope>
    <source>
        <strain evidence="2 3">So0008-312</strain>
    </source>
</reference>
<evidence type="ECO:0000313" key="3">
    <source>
        <dbReference type="Proteomes" id="UP000075260"/>
    </source>
</evidence>
<proteinExistence type="predicted"/>
<organism evidence="2 3">
    <name type="scientific">Sorangium cellulosum</name>
    <name type="common">Polyangium cellulosum</name>
    <dbReference type="NCBI Taxonomy" id="56"/>
    <lineage>
        <taxon>Bacteria</taxon>
        <taxon>Pseudomonadati</taxon>
        <taxon>Myxococcota</taxon>
        <taxon>Polyangia</taxon>
        <taxon>Polyangiales</taxon>
        <taxon>Polyangiaceae</taxon>
        <taxon>Sorangium</taxon>
    </lineage>
</organism>
<feature type="region of interest" description="Disordered" evidence="1">
    <location>
        <begin position="332"/>
        <end position="358"/>
    </location>
</feature>
<gene>
    <name evidence="2" type="ORF">BE15_41585</name>
</gene>
<dbReference type="EMBL" id="JEMA01000777">
    <property type="protein sequence ID" value="KYF66072.1"/>
    <property type="molecule type" value="Genomic_DNA"/>
</dbReference>
<dbReference type="AlphaFoldDB" id="A0A150QDY2"/>
<sequence>MRAHGICYDTGFFNKGNSTHEPFDADRVRRDMRVIRDELRCTAVRITGGALDRLTIAATHAAAAGLETWICPFTTDLTGDELLALLAGCADHGERLRREGAEVVIVAGSELSLMNKGFVPGETFVDRSKVIAVPGPELRELLAAIPARMNELLARAVAVVRARFGGKISYASLPFEGVDWAPFDIISTDTGYRYAQIADRFPGLIRAFVAQGRAQGKPVAITEFGCATYKGAADAGPRGGDIVVWDEATATPLGLNGAYARDEAEQATTLRELLEIFEAEGVDAAFVHVFAHYALPHDPDDPRKDLDLASTGVVRVLGDGTWEPKQAFSMLAGRHRRRGSPGDGSSSTGAAGATGTPA</sequence>
<dbReference type="Gene3D" id="3.20.20.80">
    <property type="entry name" value="Glycosidases"/>
    <property type="match status" value="1"/>
</dbReference>
<comment type="caution">
    <text evidence="2">The sequence shown here is derived from an EMBL/GenBank/DDBJ whole genome shotgun (WGS) entry which is preliminary data.</text>
</comment>
<accession>A0A150QDY2</accession>
<name>A0A150QDY2_SORCE</name>
<dbReference type="RefSeq" id="WP_061610741.1">
    <property type="nucleotide sequence ID" value="NZ_JEMA01000777.1"/>
</dbReference>